<evidence type="ECO:0000313" key="1">
    <source>
        <dbReference type="EMBL" id="QCL78456.1"/>
    </source>
</evidence>
<accession>A0AAE6EEE5</accession>
<evidence type="ECO:0000313" key="2">
    <source>
        <dbReference type="Proteomes" id="UP000298579"/>
    </source>
</evidence>
<dbReference type="AlphaFoldDB" id="A0AAE6EEE5"/>
<organism evidence="1 2">
    <name type="scientific">Agrobacterium tumefaciens</name>
    <dbReference type="NCBI Taxonomy" id="358"/>
    <lineage>
        <taxon>Bacteria</taxon>
        <taxon>Pseudomonadati</taxon>
        <taxon>Pseudomonadota</taxon>
        <taxon>Alphaproteobacteria</taxon>
        <taxon>Hyphomicrobiales</taxon>
        <taxon>Rhizobiaceae</taxon>
        <taxon>Rhizobium/Agrobacterium group</taxon>
        <taxon>Agrobacterium</taxon>
        <taxon>Agrobacterium tumefaciens complex</taxon>
    </lineage>
</organism>
<dbReference type="PIRSF" id="PIRSF034110">
    <property type="entry name" value="DUF1203"/>
    <property type="match status" value="1"/>
</dbReference>
<dbReference type="Proteomes" id="UP000298579">
    <property type="component" value="Chromosome circular"/>
</dbReference>
<dbReference type="InterPro" id="IPR009593">
    <property type="entry name" value="DUF1203"/>
</dbReference>
<name>A0AAE6EEE5_AGRTU</name>
<reference evidence="1 2" key="1">
    <citation type="submission" date="2019-04" db="EMBL/GenBank/DDBJ databases">
        <title>Complete genome sequence of Agrobacterium tumefaciens CFBP5877.</title>
        <authorList>
            <person name="Huang Y.-Y."/>
            <person name="Chiang H.-Y."/>
            <person name="Chou L."/>
            <person name="Lai E.-M."/>
            <person name="Kuo C.-H."/>
        </authorList>
    </citation>
    <scope>NUCLEOTIDE SEQUENCE [LARGE SCALE GENOMIC DNA]</scope>
    <source>
        <strain evidence="1 2">CFBP5877</strain>
    </source>
</reference>
<gene>
    <name evidence="1" type="ORF">CFBP5877_04775</name>
</gene>
<dbReference type="Pfam" id="PF06718">
    <property type="entry name" value="DUF1203"/>
    <property type="match status" value="1"/>
</dbReference>
<proteinExistence type="predicted"/>
<dbReference type="EMBL" id="CP039897">
    <property type="protein sequence ID" value="QCL78456.1"/>
    <property type="molecule type" value="Genomic_DNA"/>
</dbReference>
<sequence>MTDLVFTAMPAKEAEAFRAGSPDAYGRMPEKAVSPGGMPCRHCLSQIDESEAMLILAYRPFPSLQPYAETGPVFLHAEACERYPQTAAIPPMLDSPDYIVRGYGADDRIVYGTGAVTATGEIVSRARQLLARADVAYVHVRSARNNCYQCRIDTA</sequence>
<dbReference type="RefSeq" id="WP_080825312.1">
    <property type="nucleotide sequence ID" value="NZ_CP039888.1"/>
</dbReference>
<protein>
    <submittedName>
        <fullName evidence="1">DUF1203 domain-containing protein</fullName>
    </submittedName>
</protein>